<reference evidence="3" key="1">
    <citation type="journal article" date="2019" name="Nat. Commun.">
        <title>The genome of broomcorn millet.</title>
        <authorList>
            <person name="Zou C."/>
            <person name="Miki D."/>
            <person name="Li D."/>
            <person name="Tang Q."/>
            <person name="Xiao L."/>
            <person name="Rajput S."/>
            <person name="Deng P."/>
            <person name="Jia W."/>
            <person name="Huang R."/>
            <person name="Zhang M."/>
            <person name="Sun Y."/>
            <person name="Hu J."/>
            <person name="Fu X."/>
            <person name="Schnable P.S."/>
            <person name="Li F."/>
            <person name="Zhang H."/>
            <person name="Feng B."/>
            <person name="Zhu X."/>
            <person name="Liu R."/>
            <person name="Schnable J.C."/>
            <person name="Zhu J.-K."/>
            <person name="Zhang H."/>
        </authorList>
    </citation>
    <scope>NUCLEOTIDE SEQUENCE [LARGE SCALE GENOMIC DNA]</scope>
</reference>
<gene>
    <name evidence="2" type="ORF">C2845_PM04G02630</name>
</gene>
<dbReference type="PANTHER" id="PTHR46263:SF1">
    <property type="entry name" value="ARMADILLO REPEAT-CONTAINING PROTEIN 7"/>
    <property type="match status" value="1"/>
</dbReference>
<protein>
    <submittedName>
        <fullName evidence="2">Armadillo repeat-containing protein 7</fullName>
    </submittedName>
</protein>
<dbReference type="PANTHER" id="PTHR46263">
    <property type="entry name" value="ARMADILLO REPEAT-CONTAINING PROTEIN 7"/>
    <property type="match status" value="1"/>
</dbReference>
<keyword evidence="3" id="KW-1185">Reference proteome</keyword>
<accession>A0A3L6QNG5</accession>
<feature type="region of interest" description="Disordered" evidence="1">
    <location>
        <begin position="1"/>
        <end position="53"/>
    </location>
</feature>
<dbReference type="AlphaFoldDB" id="A0A3L6QNG5"/>
<dbReference type="InterPro" id="IPR042462">
    <property type="entry name" value="ARMC7"/>
</dbReference>
<dbReference type="OrthoDB" id="201709at2759"/>
<feature type="compositionally biased region" description="Low complexity" evidence="1">
    <location>
        <begin position="8"/>
        <end position="20"/>
    </location>
</feature>
<dbReference type="Proteomes" id="UP000275267">
    <property type="component" value="Unassembled WGS sequence"/>
</dbReference>
<name>A0A3L6QNG5_PANMI</name>
<evidence type="ECO:0000313" key="2">
    <source>
        <dbReference type="EMBL" id="RLM85402.1"/>
    </source>
</evidence>
<organism evidence="2 3">
    <name type="scientific">Panicum miliaceum</name>
    <name type="common">Proso millet</name>
    <name type="synonym">Broomcorn millet</name>
    <dbReference type="NCBI Taxonomy" id="4540"/>
    <lineage>
        <taxon>Eukaryota</taxon>
        <taxon>Viridiplantae</taxon>
        <taxon>Streptophyta</taxon>
        <taxon>Embryophyta</taxon>
        <taxon>Tracheophyta</taxon>
        <taxon>Spermatophyta</taxon>
        <taxon>Magnoliopsida</taxon>
        <taxon>Liliopsida</taxon>
        <taxon>Poales</taxon>
        <taxon>Poaceae</taxon>
        <taxon>PACMAD clade</taxon>
        <taxon>Panicoideae</taxon>
        <taxon>Panicodae</taxon>
        <taxon>Paniceae</taxon>
        <taxon>Panicinae</taxon>
        <taxon>Panicum</taxon>
        <taxon>Panicum sect. Panicum</taxon>
    </lineage>
</organism>
<comment type="caution">
    <text evidence="2">The sequence shown here is derived from an EMBL/GenBank/DDBJ whole genome shotgun (WGS) entry which is preliminary data.</text>
</comment>
<sequence length="143" mass="14700">MAARVLPDSTGSGATGGTDDALNDGGGSAGSGMMLHVGGGDDGDDDKNNDAPDLQEIPVMVNCFSIAHQCGGIPLVIQCLSSSVRNTVTYAPGALYYLCNPATKKEILKPDVVRIIREYAAAGAVNTSFSNMANALLENHVDS</sequence>
<proteinExistence type="predicted"/>
<dbReference type="EMBL" id="PQIB02000011">
    <property type="protein sequence ID" value="RLM85402.1"/>
    <property type="molecule type" value="Genomic_DNA"/>
</dbReference>
<evidence type="ECO:0000256" key="1">
    <source>
        <dbReference type="SAM" id="MobiDB-lite"/>
    </source>
</evidence>
<evidence type="ECO:0000313" key="3">
    <source>
        <dbReference type="Proteomes" id="UP000275267"/>
    </source>
</evidence>
<dbReference type="STRING" id="4540.A0A3L6QNG5"/>